<gene>
    <name evidence="3" type="ORF">NMOB1V02_LOCUS5588</name>
</gene>
<dbReference type="GO" id="GO:0099044">
    <property type="term" value="P:vesicle tethering to endoplasmic reticulum"/>
    <property type="evidence" value="ECO:0007669"/>
    <property type="project" value="TreeGrafter"/>
</dbReference>
<dbReference type="InterPro" id="IPR002913">
    <property type="entry name" value="START_lipid-bd_dom"/>
</dbReference>
<evidence type="ECO:0000259" key="2">
    <source>
        <dbReference type="PROSITE" id="PS50848"/>
    </source>
</evidence>
<dbReference type="EMBL" id="OA883080">
    <property type="protein sequence ID" value="CAD7277868.1"/>
    <property type="molecule type" value="Genomic_DNA"/>
</dbReference>
<dbReference type="SUPFAM" id="SSF55961">
    <property type="entry name" value="Bet v1-like"/>
    <property type="match status" value="1"/>
</dbReference>
<dbReference type="AlphaFoldDB" id="A0A7R9GEF9"/>
<evidence type="ECO:0000313" key="3">
    <source>
        <dbReference type="EMBL" id="CAD7277868.1"/>
    </source>
</evidence>
<dbReference type="GO" id="GO:0031902">
    <property type="term" value="C:late endosome membrane"/>
    <property type="evidence" value="ECO:0007669"/>
    <property type="project" value="TreeGrafter"/>
</dbReference>
<keyword evidence="1" id="KW-0732">Signal</keyword>
<feature type="chain" id="PRO_5036210783" description="START domain-containing protein" evidence="1">
    <location>
        <begin position="22"/>
        <end position="262"/>
    </location>
</feature>
<dbReference type="PROSITE" id="PS50848">
    <property type="entry name" value="START"/>
    <property type="match status" value="1"/>
</dbReference>
<dbReference type="InterPro" id="IPR051869">
    <property type="entry name" value="STARD3"/>
</dbReference>
<dbReference type="GO" id="GO:0140284">
    <property type="term" value="C:endoplasmic reticulum-endosome membrane contact site"/>
    <property type="evidence" value="ECO:0007669"/>
    <property type="project" value="TreeGrafter"/>
</dbReference>
<evidence type="ECO:0000256" key="1">
    <source>
        <dbReference type="SAM" id="SignalP"/>
    </source>
</evidence>
<dbReference type="GO" id="GO:0015485">
    <property type="term" value="F:cholesterol binding"/>
    <property type="evidence" value="ECO:0007669"/>
    <property type="project" value="TreeGrafter"/>
</dbReference>
<keyword evidence="4" id="KW-1185">Reference proteome</keyword>
<evidence type="ECO:0000313" key="4">
    <source>
        <dbReference type="Proteomes" id="UP000678499"/>
    </source>
</evidence>
<dbReference type="Pfam" id="PF01852">
    <property type="entry name" value="START"/>
    <property type="match status" value="1"/>
</dbReference>
<proteinExistence type="predicted"/>
<dbReference type="InterPro" id="IPR023393">
    <property type="entry name" value="START-like_dom_sf"/>
</dbReference>
<organism evidence="3">
    <name type="scientific">Notodromas monacha</name>
    <dbReference type="NCBI Taxonomy" id="399045"/>
    <lineage>
        <taxon>Eukaryota</taxon>
        <taxon>Metazoa</taxon>
        <taxon>Ecdysozoa</taxon>
        <taxon>Arthropoda</taxon>
        <taxon>Crustacea</taxon>
        <taxon>Oligostraca</taxon>
        <taxon>Ostracoda</taxon>
        <taxon>Podocopa</taxon>
        <taxon>Podocopida</taxon>
        <taxon>Cypridocopina</taxon>
        <taxon>Cypridoidea</taxon>
        <taxon>Cyprididae</taxon>
        <taxon>Notodromas</taxon>
    </lineage>
</organism>
<name>A0A7R9GEF9_9CRUS</name>
<sequence length="262" mass="29943">MNLHMLTTILSFMDTYLLMDAVIPDLDDPQEILPPDMRWTMWDDSRITSEFQSLVHATGWKEERNSKAKLITIHSLWSKAYNRRIFKSTAEFPNTAEEVMNAIWVEAMQSTAWNTNVGRHKFLTYAGRNKMMVWQQTAPTPGNILSPRDFTNYYFRITCAGSDAENLGTRTCEDGTPNMVMYSNATGHVNYPGDEDAVKATAGSSGFMVRRITQDPPKTEYTFVMNSELQLPSLVPESVLRRVIVGSMFKLTRDLQDFLRSQ</sequence>
<dbReference type="OrthoDB" id="74575at2759"/>
<dbReference type="GO" id="GO:0005765">
    <property type="term" value="C:lysosomal membrane"/>
    <property type="evidence" value="ECO:0007669"/>
    <property type="project" value="TreeGrafter"/>
</dbReference>
<accession>A0A7R9GEF9</accession>
<feature type="domain" description="START" evidence="2">
    <location>
        <begin position="59"/>
        <end position="262"/>
    </location>
</feature>
<dbReference type="Proteomes" id="UP000678499">
    <property type="component" value="Unassembled WGS sequence"/>
</dbReference>
<protein>
    <recommendedName>
        <fullName evidence="2">START domain-containing protein</fullName>
    </recommendedName>
</protein>
<dbReference type="Gene3D" id="3.30.530.20">
    <property type="match status" value="1"/>
</dbReference>
<dbReference type="GO" id="GO:0005789">
    <property type="term" value="C:endoplasmic reticulum membrane"/>
    <property type="evidence" value="ECO:0007669"/>
    <property type="project" value="TreeGrafter"/>
</dbReference>
<feature type="signal peptide" evidence="1">
    <location>
        <begin position="1"/>
        <end position="21"/>
    </location>
</feature>
<dbReference type="EMBL" id="CAJPEX010001043">
    <property type="protein sequence ID" value="CAG0918020.1"/>
    <property type="molecule type" value="Genomic_DNA"/>
</dbReference>
<reference evidence="3" key="1">
    <citation type="submission" date="2020-11" db="EMBL/GenBank/DDBJ databases">
        <authorList>
            <person name="Tran Van P."/>
        </authorList>
    </citation>
    <scope>NUCLEOTIDE SEQUENCE</scope>
</reference>
<dbReference type="PANTHER" id="PTHR46121">
    <property type="entry name" value="STEROIDOGENIC ACUTE REGULATORY PROTEIN-LIKE"/>
    <property type="match status" value="1"/>
</dbReference>
<dbReference type="GO" id="GO:0030301">
    <property type="term" value="P:cholesterol transport"/>
    <property type="evidence" value="ECO:0007669"/>
    <property type="project" value="TreeGrafter"/>
</dbReference>
<dbReference type="PANTHER" id="PTHR46121:SF1">
    <property type="entry name" value="STARD3 N-TERMINAL-LIKE PROTEIN"/>
    <property type="match status" value="1"/>
</dbReference>